<dbReference type="OrthoDB" id="4326688at2759"/>
<dbReference type="AlphaFoldDB" id="A0A1V6TKF0"/>
<dbReference type="Proteomes" id="UP000191285">
    <property type="component" value="Unassembled WGS sequence"/>
</dbReference>
<comment type="caution">
    <text evidence="1">The sequence shown here is derived from an EMBL/GenBank/DDBJ whole genome shotgun (WGS) entry which is preliminary data.</text>
</comment>
<sequence length="148" mass="17656">MPKRKTPPTDEVSRSKRRALPRYMRWRHKGPPITDFRKVPKGWPAEDFDLHEDDVAANLQRCKERIEDGIMPQWWEKKLKKYQKYKKAVYDLCKEAPPGLDLSVYFRLKQLQELRSDLKKAGDKHRLIKNIDGIIKAYEYGELEWTDG</sequence>
<organism evidence="1 2">
    <name type="scientific">Penicillium steckii</name>
    <dbReference type="NCBI Taxonomy" id="303698"/>
    <lineage>
        <taxon>Eukaryota</taxon>
        <taxon>Fungi</taxon>
        <taxon>Dikarya</taxon>
        <taxon>Ascomycota</taxon>
        <taxon>Pezizomycotina</taxon>
        <taxon>Eurotiomycetes</taxon>
        <taxon>Eurotiomycetidae</taxon>
        <taxon>Eurotiales</taxon>
        <taxon>Aspergillaceae</taxon>
        <taxon>Penicillium</taxon>
    </lineage>
</organism>
<name>A0A1V6TKF0_9EURO</name>
<dbReference type="EMBL" id="MLKD01000005">
    <property type="protein sequence ID" value="OQE26807.1"/>
    <property type="molecule type" value="Genomic_DNA"/>
</dbReference>
<proteinExistence type="predicted"/>
<evidence type="ECO:0000313" key="2">
    <source>
        <dbReference type="Proteomes" id="UP000191285"/>
    </source>
</evidence>
<protein>
    <submittedName>
        <fullName evidence="1">Uncharacterized protein</fullName>
    </submittedName>
</protein>
<evidence type="ECO:0000313" key="1">
    <source>
        <dbReference type="EMBL" id="OQE26807.1"/>
    </source>
</evidence>
<dbReference type="STRING" id="303698.A0A1V6TKF0"/>
<accession>A0A1V6TKF0</accession>
<reference evidence="2" key="1">
    <citation type="journal article" date="2017" name="Nat. Microbiol.">
        <title>Global analysis of biosynthetic gene clusters reveals vast potential of secondary metabolite production in Penicillium species.</title>
        <authorList>
            <person name="Nielsen J.C."/>
            <person name="Grijseels S."/>
            <person name="Prigent S."/>
            <person name="Ji B."/>
            <person name="Dainat J."/>
            <person name="Nielsen K.F."/>
            <person name="Frisvad J.C."/>
            <person name="Workman M."/>
            <person name="Nielsen J."/>
        </authorList>
    </citation>
    <scope>NUCLEOTIDE SEQUENCE [LARGE SCALE GENOMIC DNA]</scope>
    <source>
        <strain evidence="2">IBT 24891</strain>
    </source>
</reference>
<keyword evidence="2" id="KW-1185">Reference proteome</keyword>
<gene>
    <name evidence="1" type="ORF">PENSTE_c005G02994</name>
</gene>